<reference evidence="1" key="1">
    <citation type="submission" date="2022-04" db="EMBL/GenBank/DDBJ databases">
        <title>Halobacillus sp. isolated from saltern.</title>
        <authorList>
            <person name="Won M."/>
            <person name="Lee C.-M."/>
            <person name="Woen H.-Y."/>
            <person name="Kwon S.-W."/>
        </authorList>
    </citation>
    <scope>NUCLEOTIDE SEQUENCE</scope>
    <source>
        <strain evidence="1">SSHM10-5</strain>
    </source>
</reference>
<dbReference type="Proteomes" id="UP000830326">
    <property type="component" value="Chromosome"/>
</dbReference>
<gene>
    <name evidence="1" type="ORF">MUO15_17620</name>
</gene>
<evidence type="ECO:0000313" key="1">
    <source>
        <dbReference type="EMBL" id="UOR11392.1"/>
    </source>
</evidence>
<proteinExistence type="predicted"/>
<organism evidence="1 2">
    <name type="scientific">Halobacillus amylolyticus</name>
    <dbReference type="NCBI Taxonomy" id="2932259"/>
    <lineage>
        <taxon>Bacteria</taxon>
        <taxon>Bacillati</taxon>
        <taxon>Bacillota</taxon>
        <taxon>Bacilli</taxon>
        <taxon>Bacillales</taxon>
        <taxon>Bacillaceae</taxon>
        <taxon>Halobacillus</taxon>
    </lineage>
</organism>
<name>A0ABY4H9A9_9BACI</name>
<keyword evidence="2" id="KW-1185">Reference proteome</keyword>
<accession>A0ABY4H9A9</accession>
<evidence type="ECO:0008006" key="3">
    <source>
        <dbReference type="Google" id="ProtNLM"/>
    </source>
</evidence>
<protein>
    <recommendedName>
        <fullName evidence="3">Phage protein</fullName>
    </recommendedName>
</protein>
<dbReference type="RefSeq" id="WP_245031343.1">
    <property type="nucleotide sequence ID" value="NZ_CP095075.1"/>
</dbReference>
<dbReference type="EMBL" id="CP095075">
    <property type="protein sequence ID" value="UOR11392.1"/>
    <property type="molecule type" value="Genomic_DNA"/>
</dbReference>
<sequence length="56" mass="6448">MAITIIATDENGLRIEISKNEKELCFQSYEEASSFIDHLKEANVLPGKYNFVIEER</sequence>
<evidence type="ECO:0000313" key="2">
    <source>
        <dbReference type="Proteomes" id="UP000830326"/>
    </source>
</evidence>